<sequence length="197" mass="22470">MITAETPVSLSWRDTLTNDSVYFIAFAWLFGQNIWQGFFGGIIAHRALTRKQFTVLQAHIFPVYFTIQSILSSILLGIWLKANLDEIRGNYLQLSNTSVQQAWVLMTIVAMSFVNWFYIGPVTNAIIVKRQRQEQTEGKPYYDPGVSSHMKGINKEFSKWHGFSALANLLVAFALLYHGMWLANFGIYNKSTKAVSF</sequence>
<dbReference type="Pfam" id="PF13664">
    <property type="entry name" value="DUF4149"/>
    <property type="match status" value="1"/>
</dbReference>
<reference evidence="7 8" key="1">
    <citation type="submission" date="2014-04" db="EMBL/GenBank/DDBJ databases">
        <authorList>
            <consortium name="DOE Joint Genome Institute"/>
            <person name="Kuo A."/>
            <person name="Zuccaro A."/>
            <person name="Kohler A."/>
            <person name="Nagy L.G."/>
            <person name="Floudas D."/>
            <person name="Copeland A."/>
            <person name="Barry K.W."/>
            <person name="Cichocki N."/>
            <person name="Veneault-Fourrey C."/>
            <person name="LaButti K."/>
            <person name="Lindquist E.A."/>
            <person name="Lipzen A."/>
            <person name="Lundell T."/>
            <person name="Morin E."/>
            <person name="Murat C."/>
            <person name="Sun H."/>
            <person name="Tunlid A."/>
            <person name="Henrissat B."/>
            <person name="Grigoriev I.V."/>
            <person name="Hibbett D.S."/>
            <person name="Martin F."/>
            <person name="Nordberg H.P."/>
            <person name="Cantor M.N."/>
            <person name="Hua S.X."/>
        </authorList>
    </citation>
    <scope>NUCLEOTIDE SEQUENCE [LARGE SCALE GENOMIC DNA]</scope>
    <source>
        <strain evidence="7 8">MAFF 305830</strain>
    </source>
</reference>
<gene>
    <name evidence="7" type="ORF">M408DRAFT_329105</name>
</gene>
<accession>A0A0C3BAI8</accession>
<dbReference type="Proteomes" id="UP000054097">
    <property type="component" value="Unassembled WGS sequence"/>
</dbReference>
<feature type="transmembrane region" description="Helical" evidence="5">
    <location>
        <begin position="60"/>
        <end position="82"/>
    </location>
</feature>
<dbReference type="EMBL" id="KN824290">
    <property type="protein sequence ID" value="KIM29094.1"/>
    <property type="molecule type" value="Genomic_DNA"/>
</dbReference>
<feature type="transmembrane region" description="Helical" evidence="5">
    <location>
        <begin position="102"/>
        <end position="127"/>
    </location>
</feature>
<dbReference type="STRING" id="933852.A0A0C3BAI8"/>
<evidence type="ECO:0000256" key="4">
    <source>
        <dbReference type="ARBA" id="ARBA00023136"/>
    </source>
</evidence>
<keyword evidence="3 5" id="KW-1133">Transmembrane helix</keyword>
<keyword evidence="2 5" id="KW-0812">Transmembrane</keyword>
<keyword evidence="8" id="KW-1185">Reference proteome</keyword>
<dbReference type="GO" id="GO:0016020">
    <property type="term" value="C:membrane"/>
    <property type="evidence" value="ECO:0007669"/>
    <property type="project" value="UniProtKB-SubCell"/>
</dbReference>
<dbReference type="InterPro" id="IPR025423">
    <property type="entry name" value="TMEM205-like"/>
</dbReference>
<evidence type="ECO:0000313" key="7">
    <source>
        <dbReference type="EMBL" id="KIM29094.1"/>
    </source>
</evidence>
<dbReference type="InterPro" id="IPR053009">
    <property type="entry name" value="Xanthocillin_Biosynth-Assoc"/>
</dbReference>
<evidence type="ECO:0000259" key="6">
    <source>
        <dbReference type="Pfam" id="PF13664"/>
    </source>
</evidence>
<evidence type="ECO:0000313" key="8">
    <source>
        <dbReference type="Proteomes" id="UP000054097"/>
    </source>
</evidence>
<feature type="transmembrane region" description="Helical" evidence="5">
    <location>
        <begin position="160"/>
        <end position="180"/>
    </location>
</feature>
<dbReference type="PANTHER" id="PTHR23241">
    <property type="entry name" value="LATE EMBRYOGENESIS ABUNDANT PLANTS LEA-RELATED"/>
    <property type="match status" value="1"/>
</dbReference>
<reference evidence="8" key="2">
    <citation type="submission" date="2015-01" db="EMBL/GenBank/DDBJ databases">
        <title>Evolutionary Origins and Diversification of the Mycorrhizal Mutualists.</title>
        <authorList>
            <consortium name="DOE Joint Genome Institute"/>
            <consortium name="Mycorrhizal Genomics Consortium"/>
            <person name="Kohler A."/>
            <person name="Kuo A."/>
            <person name="Nagy L.G."/>
            <person name="Floudas D."/>
            <person name="Copeland A."/>
            <person name="Barry K.W."/>
            <person name="Cichocki N."/>
            <person name="Veneault-Fourrey C."/>
            <person name="LaButti K."/>
            <person name="Lindquist E.A."/>
            <person name="Lipzen A."/>
            <person name="Lundell T."/>
            <person name="Morin E."/>
            <person name="Murat C."/>
            <person name="Riley R."/>
            <person name="Ohm R."/>
            <person name="Sun H."/>
            <person name="Tunlid A."/>
            <person name="Henrissat B."/>
            <person name="Grigoriev I.V."/>
            <person name="Hibbett D.S."/>
            <person name="Martin F."/>
        </authorList>
    </citation>
    <scope>NUCLEOTIDE SEQUENCE [LARGE SCALE GENOMIC DNA]</scope>
    <source>
        <strain evidence="8">MAFF 305830</strain>
    </source>
</reference>
<dbReference type="AlphaFoldDB" id="A0A0C3BAI8"/>
<evidence type="ECO:0000256" key="2">
    <source>
        <dbReference type="ARBA" id="ARBA00022692"/>
    </source>
</evidence>
<evidence type="ECO:0000256" key="5">
    <source>
        <dbReference type="SAM" id="Phobius"/>
    </source>
</evidence>
<evidence type="ECO:0000256" key="3">
    <source>
        <dbReference type="ARBA" id="ARBA00022989"/>
    </source>
</evidence>
<name>A0A0C3BAI8_SERVB</name>
<protein>
    <recommendedName>
        <fullName evidence="6">TMEM205-like domain-containing protein</fullName>
    </recommendedName>
</protein>
<dbReference type="HOGENOM" id="CLU_094297_0_0_1"/>
<keyword evidence="4 5" id="KW-0472">Membrane</keyword>
<comment type="subcellular location">
    <subcellularLocation>
        <location evidence="1">Membrane</location>
    </subcellularLocation>
</comment>
<dbReference type="OrthoDB" id="1641132at2759"/>
<organism evidence="7 8">
    <name type="scientific">Serendipita vermifera MAFF 305830</name>
    <dbReference type="NCBI Taxonomy" id="933852"/>
    <lineage>
        <taxon>Eukaryota</taxon>
        <taxon>Fungi</taxon>
        <taxon>Dikarya</taxon>
        <taxon>Basidiomycota</taxon>
        <taxon>Agaricomycotina</taxon>
        <taxon>Agaricomycetes</taxon>
        <taxon>Sebacinales</taxon>
        <taxon>Serendipitaceae</taxon>
        <taxon>Serendipita</taxon>
    </lineage>
</organism>
<dbReference type="PANTHER" id="PTHR23241:SF102">
    <property type="entry name" value="LD23009P"/>
    <property type="match status" value="1"/>
</dbReference>
<proteinExistence type="predicted"/>
<feature type="domain" description="TMEM205-like" evidence="6">
    <location>
        <begin position="25"/>
        <end position="130"/>
    </location>
</feature>
<evidence type="ECO:0000256" key="1">
    <source>
        <dbReference type="ARBA" id="ARBA00004370"/>
    </source>
</evidence>
<feature type="transmembrane region" description="Helical" evidence="5">
    <location>
        <begin position="20"/>
        <end position="48"/>
    </location>
</feature>